<evidence type="ECO:0000256" key="4">
    <source>
        <dbReference type="ARBA" id="ARBA00022618"/>
    </source>
</evidence>
<comment type="caution">
    <text evidence="12">The sequence shown here is derived from an EMBL/GenBank/DDBJ whole genome shotgun (WGS) entry which is preliminary data.</text>
</comment>
<dbReference type="FunFam" id="1.10.287.1880:FF:000001">
    <property type="entry name" value="Protein zwilch homolog"/>
    <property type="match status" value="1"/>
</dbReference>
<evidence type="ECO:0000256" key="6">
    <source>
        <dbReference type="ARBA" id="ARBA00022838"/>
    </source>
</evidence>
<evidence type="ECO:0000256" key="3">
    <source>
        <dbReference type="ARBA" id="ARBA00022454"/>
    </source>
</evidence>
<comment type="subunit">
    <text evidence="10">Component of the RZZ complex composed of kntc1/rod, zw10 and zwilch.</text>
</comment>
<sequence>MWEARHRAAGELHRFLRSVCERKEETSNVVFPYENEIQVQMISEGHKSPLDTFWNGQGTLFIAEKKPVKIENGEQEQPSADDYQALQLSVQEISGPIPLSVHKARQLLSSYIMAHNPNMDQLSIKKPVPVLPPLWVRCDSSDPEGTCWLGAEPIKASTNRFTGISTHVVSCKGPLSEKLPFASVEDLKRIHKGQHHSSVTMTKGFAQYDLFGSTTVENSLIESQSNVLVDFMWNTVDKILQKPPSSSTAALNIQVESGDQRSPVYQVYRELDFLLALAKGLKIGVTGWPEPLETRSAVDLVQELLNDLKSKLDGVNNPANTNEAENLKGDVAAVERDVQAFSTDRGDLDFTEQLWCKMRKSVTSYQDVVDCFALVIQSLKHGDVQPWIHRGSSSSLSRLIQQSYNGTMEPASLTGLTPIRMLLEIGLDKMKKDYINCFIGQELATLNYLDYFISTSVDLQEQVHRVRKLHHMLEIVVVCSVFLSLGHENLFPLTQSCIKYYKDNAWNEKHVFQLPVRQSVVSSFYQDAHPQTWRVEIISGHGQNEVKTIWQLSTKPPVDHVVFDMPDVPLENTVIGDTDETLYFTTLVTCSQLHFT</sequence>
<keyword evidence="5 11" id="KW-0498">Mitosis</keyword>
<dbReference type="EMBL" id="JANPWB010000006">
    <property type="protein sequence ID" value="KAJ1179304.1"/>
    <property type="molecule type" value="Genomic_DNA"/>
</dbReference>
<comment type="similarity">
    <text evidence="2 11">Belongs to the ZWILCH family.</text>
</comment>
<dbReference type="Pfam" id="PF09817">
    <property type="entry name" value="Zwilch"/>
    <property type="match status" value="1"/>
</dbReference>
<keyword evidence="7 11" id="KW-0131">Cell cycle</keyword>
<accession>A0AAV7TTV1</accession>
<dbReference type="PANTHER" id="PTHR15995:SF1">
    <property type="entry name" value="PROTEIN ZWILCH HOMOLOG"/>
    <property type="match status" value="1"/>
</dbReference>
<dbReference type="Gene3D" id="6.10.140.520">
    <property type="match status" value="1"/>
</dbReference>
<reference evidence="12" key="1">
    <citation type="journal article" date="2022" name="bioRxiv">
        <title>Sequencing and chromosome-scale assembly of the giantPleurodeles waltlgenome.</title>
        <authorList>
            <person name="Brown T."/>
            <person name="Elewa A."/>
            <person name="Iarovenko S."/>
            <person name="Subramanian E."/>
            <person name="Araus A.J."/>
            <person name="Petzold A."/>
            <person name="Susuki M."/>
            <person name="Suzuki K.-i.T."/>
            <person name="Hayashi T."/>
            <person name="Toyoda A."/>
            <person name="Oliveira C."/>
            <person name="Osipova E."/>
            <person name="Leigh N.D."/>
            <person name="Simon A."/>
            <person name="Yun M.H."/>
        </authorList>
    </citation>
    <scope>NUCLEOTIDE SEQUENCE</scope>
    <source>
        <strain evidence="12">20211129_DDA</strain>
        <tissue evidence="12">Liver</tissue>
    </source>
</reference>
<dbReference type="PANTHER" id="PTHR15995">
    <property type="entry name" value="PROTEIN ZWILCH HOMOLOG"/>
    <property type="match status" value="1"/>
</dbReference>
<organism evidence="12 13">
    <name type="scientific">Pleurodeles waltl</name>
    <name type="common">Iberian ribbed newt</name>
    <dbReference type="NCBI Taxonomy" id="8319"/>
    <lineage>
        <taxon>Eukaryota</taxon>
        <taxon>Metazoa</taxon>
        <taxon>Chordata</taxon>
        <taxon>Craniata</taxon>
        <taxon>Vertebrata</taxon>
        <taxon>Euteleostomi</taxon>
        <taxon>Amphibia</taxon>
        <taxon>Batrachia</taxon>
        <taxon>Caudata</taxon>
        <taxon>Salamandroidea</taxon>
        <taxon>Salamandridae</taxon>
        <taxon>Pleurodelinae</taxon>
        <taxon>Pleurodeles</taxon>
    </lineage>
</organism>
<evidence type="ECO:0000313" key="13">
    <source>
        <dbReference type="Proteomes" id="UP001066276"/>
    </source>
</evidence>
<evidence type="ECO:0000256" key="2">
    <source>
        <dbReference type="ARBA" id="ARBA00009062"/>
    </source>
</evidence>
<dbReference type="GO" id="GO:0007094">
    <property type="term" value="P:mitotic spindle assembly checkpoint signaling"/>
    <property type="evidence" value="ECO:0007669"/>
    <property type="project" value="UniProtKB-UniRule"/>
</dbReference>
<dbReference type="Gene3D" id="2.20.25.230">
    <property type="match status" value="1"/>
</dbReference>
<keyword evidence="8 11" id="KW-0137">Centromere</keyword>
<keyword evidence="13" id="KW-1185">Reference proteome</keyword>
<keyword evidence="6 11" id="KW-0995">Kinetochore</keyword>
<dbReference type="InterPro" id="IPR018630">
    <property type="entry name" value="Zwilch"/>
</dbReference>
<dbReference type="Gene3D" id="1.20.58.730">
    <property type="match status" value="1"/>
</dbReference>
<evidence type="ECO:0000256" key="8">
    <source>
        <dbReference type="ARBA" id="ARBA00023328"/>
    </source>
</evidence>
<name>A0AAV7TTV1_PLEWA</name>
<comment type="subcellular location">
    <subcellularLocation>
        <location evidence="1 11">Chromosome</location>
        <location evidence="1 11">Centromere</location>
        <location evidence="1 11">Kinetochore</location>
    </subcellularLocation>
</comment>
<keyword evidence="4 11" id="KW-0132">Cell division</keyword>
<evidence type="ECO:0000256" key="1">
    <source>
        <dbReference type="ARBA" id="ARBA00004629"/>
    </source>
</evidence>
<evidence type="ECO:0000313" key="12">
    <source>
        <dbReference type="EMBL" id="KAJ1179304.1"/>
    </source>
</evidence>
<dbReference type="GO" id="GO:1990423">
    <property type="term" value="C:RZZ complex"/>
    <property type="evidence" value="ECO:0007669"/>
    <property type="project" value="UniProtKB-UniRule"/>
</dbReference>
<evidence type="ECO:0000256" key="10">
    <source>
        <dbReference type="ARBA" id="ARBA00064674"/>
    </source>
</evidence>
<evidence type="ECO:0000256" key="9">
    <source>
        <dbReference type="ARBA" id="ARBA00054988"/>
    </source>
</evidence>
<dbReference type="FunFam" id="1.20.58.730:FF:000001">
    <property type="entry name" value="Protein zwilch homolog"/>
    <property type="match status" value="1"/>
</dbReference>
<dbReference type="GO" id="GO:0051301">
    <property type="term" value="P:cell division"/>
    <property type="evidence" value="ECO:0007669"/>
    <property type="project" value="UniProtKB-UniRule"/>
</dbReference>
<protein>
    <recommendedName>
        <fullName evidence="11">Protein zwilch</fullName>
    </recommendedName>
</protein>
<dbReference type="GO" id="GO:0034501">
    <property type="term" value="P:protein localization to kinetochore"/>
    <property type="evidence" value="ECO:0007669"/>
    <property type="project" value="UniProtKB-UniRule"/>
</dbReference>
<evidence type="ECO:0000256" key="11">
    <source>
        <dbReference type="RuleBase" id="RU369076"/>
    </source>
</evidence>
<keyword evidence="3 11" id="KW-0158">Chromosome</keyword>
<dbReference type="Gene3D" id="1.10.287.1880">
    <property type="match status" value="1"/>
</dbReference>
<evidence type="ECO:0000256" key="7">
    <source>
        <dbReference type="ARBA" id="ARBA00023306"/>
    </source>
</evidence>
<evidence type="ECO:0000256" key="5">
    <source>
        <dbReference type="ARBA" id="ARBA00022776"/>
    </source>
</evidence>
<dbReference type="Proteomes" id="UP001066276">
    <property type="component" value="Chromosome 3_2"/>
</dbReference>
<comment type="function">
    <text evidence="9">Essential component of the mitotic checkpoint, which prevents cells from prematurely exiting mitosis. Required for the assembly of the dynein-dynactin and mad1-mad2 complexes onto kinetochores.</text>
</comment>
<comment type="function">
    <text evidence="11">Essential component of the mitotic checkpoint, which prevents cells from prematurely exiting mitosis. Required for the assembly of the dynein-dynactin and MAD1-MAD2 complexes onto kinetochores. Its function related to the spindle assembly machinery is proposed to depend on its association in the mitotic RZZ complex.</text>
</comment>
<dbReference type="Gene3D" id="6.20.270.10">
    <property type="match status" value="1"/>
</dbReference>
<proteinExistence type="inferred from homology"/>
<gene>
    <name evidence="12" type="ORF">NDU88_004538</name>
</gene>
<dbReference type="AlphaFoldDB" id="A0AAV7TTV1"/>